<dbReference type="Proteomes" id="UP000813463">
    <property type="component" value="Chromosome 1"/>
</dbReference>
<organism evidence="4 5">
    <name type="scientific">Spinacia oleracea</name>
    <name type="common">Spinach</name>
    <dbReference type="NCBI Taxonomy" id="3562"/>
    <lineage>
        <taxon>Eukaryota</taxon>
        <taxon>Viridiplantae</taxon>
        <taxon>Streptophyta</taxon>
        <taxon>Embryophyta</taxon>
        <taxon>Tracheophyta</taxon>
        <taxon>Spermatophyta</taxon>
        <taxon>Magnoliopsida</taxon>
        <taxon>eudicotyledons</taxon>
        <taxon>Gunneridae</taxon>
        <taxon>Pentapetalae</taxon>
        <taxon>Caryophyllales</taxon>
        <taxon>Chenopodiaceae</taxon>
        <taxon>Chenopodioideae</taxon>
        <taxon>Anserineae</taxon>
        <taxon>Spinacia</taxon>
    </lineage>
</organism>
<dbReference type="InterPro" id="IPR044730">
    <property type="entry name" value="RNase_H-like_dom_plant"/>
</dbReference>
<reference evidence="4" key="1">
    <citation type="journal article" date="2021" name="Nat. Commun.">
        <title>Genomic analyses provide insights into spinach domestication and the genetic basis of agronomic traits.</title>
        <authorList>
            <person name="Cai X."/>
            <person name="Sun X."/>
            <person name="Xu C."/>
            <person name="Sun H."/>
            <person name="Wang X."/>
            <person name="Ge C."/>
            <person name="Zhang Z."/>
            <person name="Wang Q."/>
            <person name="Fei Z."/>
            <person name="Jiao C."/>
            <person name="Wang Q."/>
        </authorList>
    </citation>
    <scope>NUCLEOTIDE SEQUENCE [LARGE SCALE GENOMIC DNA]</scope>
    <source>
        <strain evidence="4">cv. Varoflay</strain>
    </source>
</reference>
<name>A0ABM3R5X2_SPIOL</name>
<dbReference type="SUPFAM" id="SSF53098">
    <property type="entry name" value="Ribonuclease H-like"/>
    <property type="match status" value="1"/>
</dbReference>
<dbReference type="RefSeq" id="XP_056691001.1">
    <property type="nucleotide sequence ID" value="XM_056835023.1"/>
</dbReference>
<feature type="compositionally biased region" description="Polar residues" evidence="1">
    <location>
        <begin position="1"/>
        <end position="19"/>
    </location>
</feature>
<feature type="domain" description="Endonuclease/exonuclease/phosphatase" evidence="2">
    <location>
        <begin position="254"/>
        <end position="456"/>
    </location>
</feature>
<gene>
    <name evidence="5" type="primary">LOC130466262</name>
</gene>
<dbReference type="PANTHER" id="PTHR47723">
    <property type="entry name" value="OS05G0353850 PROTEIN"/>
    <property type="match status" value="1"/>
</dbReference>
<dbReference type="Pfam" id="PF03372">
    <property type="entry name" value="Exo_endo_phos"/>
    <property type="match status" value="1"/>
</dbReference>
<dbReference type="InterPro" id="IPR053151">
    <property type="entry name" value="RNase_H-like"/>
</dbReference>
<sequence length="711" mass="79100">MAGNQTPKSSCMQVNSSPRGASRRGRQTWMARGPRFFQSRGVPTDVIEVPRVSGSIFQPELLQLFPTQAEMSPCVTERDTGRSFENPAEEARRLLANLQKQEQLYTGPISRPRLELPRNFSKLPLPGTAPDFNPITIQSPLTRGLPKEVPIIPLQFETQGQEMGLSGRHTALYETQQEVVGVQIQGRYYRQLLEPLKIFTYVTPIRLEDLGMMGLSHHWRDWAEFFLPLNAGPNDEPSVVLQRPLPNLHMKICVWNVRGASRDEFLPTAWNIIEAQHPSIFILLETKADDYRAKEVKLQLGFHDFRVISPTDKRGGIWLFWRRSIELVLFSEDVNQFHVLFHFENVKPEVLVTGMHAPSVPGPRHAFWRSMAGNLPPSETPWLVVGDMNEVTSQSEKLGGRPFRSGQCADLRTFIDAAGLMDLGYHGCPYTWTNARDGAALIKERLDRALANSPWIDLFPHTQGKGKEQVRSMNLIWTPPAYEFLKLNTDGSWRAQNDAGGGGVFRGATGKWYMGYSSKFNAITPLAAELYAIREGLIMAADYGILNLEVETDAQALLNLLKSVDGSYHEELKPVLGDVSALMASFKSIVVKHIPRAQNKVAHSLAQYAIEMAVGHKFYLNPPPFAAIAYQGDLQKLEDAEKRKVLAAAGCSRIIDLEAPPTEDGDCEVVTSQILFGTIPATVVSTVPVRGSEEVVSSIDKVVKDGGVGPA</sequence>
<dbReference type="SUPFAM" id="SSF56219">
    <property type="entry name" value="DNase I-like"/>
    <property type="match status" value="1"/>
</dbReference>
<dbReference type="PANTHER" id="PTHR47723:SF20">
    <property type="entry name" value="RNASE H TYPE-1 DOMAIN-CONTAINING PROTEIN"/>
    <property type="match status" value="1"/>
</dbReference>
<dbReference type="Gene3D" id="3.60.10.10">
    <property type="entry name" value="Endonuclease/exonuclease/phosphatase"/>
    <property type="match status" value="1"/>
</dbReference>
<keyword evidence="4" id="KW-1185">Reference proteome</keyword>
<dbReference type="GeneID" id="130466262"/>
<dbReference type="InterPro" id="IPR036397">
    <property type="entry name" value="RNaseH_sf"/>
</dbReference>
<dbReference type="InterPro" id="IPR012337">
    <property type="entry name" value="RNaseH-like_sf"/>
</dbReference>
<dbReference type="CDD" id="cd06222">
    <property type="entry name" value="RNase_H_like"/>
    <property type="match status" value="1"/>
</dbReference>
<feature type="region of interest" description="Disordered" evidence="1">
    <location>
        <begin position="1"/>
        <end position="27"/>
    </location>
</feature>
<dbReference type="Pfam" id="PF13456">
    <property type="entry name" value="RVT_3"/>
    <property type="match status" value="1"/>
</dbReference>
<reference evidence="5" key="2">
    <citation type="submission" date="2025-08" db="UniProtKB">
        <authorList>
            <consortium name="RefSeq"/>
        </authorList>
    </citation>
    <scope>IDENTIFICATION</scope>
    <source>
        <tissue evidence="5">Leaf</tissue>
    </source>
</reference>
<protein>
    <recommendedName>
        <fullName evidence="6">RNase H type-1 domain-containing protein</fullName>
    </recommendedName>
</protein>
<evidence type="ECO:0000313" key="5">
    <source>
        <dbReference type="RefSeq" id="XP_056691001.1"/>
    </source>
</evidence>
<dbReference type="InterPro" id="IPR002156">
    <property type="entry name" value="RNaseH_domain"/>
</dbReference>
<evidence type="ECO:0000259" key="2">
    <source>
        <dbReference type="Pfam" id="PF03372"/>
    </source>
</evidence>
<dbReference type="Gene3D" id="3.30.420.10">
    <property type="entry name" value="Ribonuclease H-like superfamily/Ribonuclease H"/>
    <property type="match status" value="1"/>
</dbReference>
<evidence type="ECO:0000256" key="1">
    <source>
        <dbReference type="SAM" id="MobiDB-lite"/>
    </source>
</evidence>
<proteinExistence type="predicted"/>
<evidence type="ECO:0008006" key="6">
    <source>
        <dbReference type="Google" id="ProtNLM"/>
    </source>
</evidence>
<dbReference type="InterPro" id="IPR005135">
    <property type="entry name" value="Endo/exonuclease/phosphatase"/>
</dbReference>
<feature type="domain" description="RNase H type-1" evidence="3">
    <location>
        <begin position="488"/>
        <end position="609"/>
    </location>
</feature>
<dbReference type="InterPro" id="IPR036691">
    <property type="entry name" value="Endo/exonu/phosph_ase_sf"/>
</dbReference>
<evidence type="ECO:0000313" key="4">
    <source>
        <dbReference type="Proteomes" id="UP000813463"/>
    </source>
</evidence>
<evidence type="ECO:0000259" key="3">
    <source>
        <dbReference type="Pfam" id="PF13456"/>
    </source>
</evidence>
<accession>A0ABM3R5X2</accession>